<dbReference type="InterPro" id="IPR051677">
    <property type="entry name" value="AfsR-DnrI-RedD_regulator"/>
</dbReference>
<dbReference type="SUPFAM" id="SSF46894">
    <property type="entry name" value="C-terminal effector domain of the bipartite response regulators"/>
    <property type="match status" value="1"/>
</dbReference>
<dbReference type="Gene3D" id="1.10.10.10">
    <property type="entry name" value="Winged helix-like DNA-binding domain superfamily/Winged helix DNA-binding domain"/>
    <property type="match status" value="1"/>
</dbReference>
<keyword evidence="5" id="KW-1185">Reference proteome</keyword>
<evidence type="ECO:0000313" key="4">
    <source>
        <dbReference type="EMBL" id="MCU9849779.1"/>
    </source>
</evidence>
<evidence type="ECO:0000313" key="5">
    <source>
        <dbReference type="Proteomes" id="UP001209535"/>
    </source>
</evidence>
<dbReference type="PROSITE" id="PS50005">
    <property type="entry name" value="TPR"/>
    <property type="match status" value="1"/>
</dbReference>
<accession>A0ABT2X763</accession>
<dbReference type="InterPro" id="IPR001867">
    <property type="entry name" value="OmpR/PhoB-type_DNA-bd"/>
</dbReference>
<evidence type="ECO:0000259" key="3">
    <source>
        <dbReference type="SMART" id="SM00862"/>
    </source>
</evidence>
<dbReference type="SUPFAM" id="SSF52964">
    <property type="entry name" value="TolB, N-terminal domain"/>
    <property type="match status" value="1"/>
</dbReference>
<protein>
    <recommendedName>
        <fullName evidence="3">OmpR/PhoB-type domain-containing protein</fullName>
    </recommendedName>
</protein>
<keyword evidence="1" id="KW-0238">DNA-binding</keyword>
<dbReference type="InterPro" id="IPR019734">
    <property type="entry name" value="TPR_rpt"/>
</dbReference>
<dbReference type="Proteomes" id="UP001209535">
    <property type="component" value="Unassembled WGS sequence"/>
</dbReference>
<sequence>MLRLSLFGRFSLTDAGGAEIPIRSQKAKALLAYLARPLGRARSREEIVALLWSDRAEAQERASLRQVLTGLRKVLGAKAGMALHTSDEAVALKPECIVLDAGAPGEELLAGFSLRDPAFEDWLRDERLAEENGADTGPASPGAPAAAKRGIAVLPFANLSGDPAQQYFSDGITEDIITELNRFRSLFVIASNSSFAFREREVDPVDVGEKLGVRFLVQGSVRKAGNRVRISAQLIDAKTAGHLWSDRYDREIADIFALQDEIAASVATMVGGHVATADRVESLRKPPNDIDAHDLVRRSDWLYLSDSTSPEIRRLLERAVELDPSFAEAHAKLAAHRAYEAFTQALPLSEVAAEVQRHAAAASRLISGESDVHVELAKAYALIGEHPSARHHLQRAMALNPNSFVTMVHGAETMTLLGDHRDALELVELAMLRDPFKGFTFREDLFDINFMLGRYEAALEQFVGWPDPAIHMRLAKAAALAHLGRTKEAAAALRDLEARRPKGWDARVVAQNCCRMCARPEDGERWLEGFRKAGLTV</sequence>
<keyword evidence="2" id="KW-0802">TPR repeat</keyword>
<dbReference type="InterPro" id="IPR036388">
    <property type="entry name" value="WH-like_DNA-bd_sf"/>
</dbReference>
<evidence type="ECO:0000256" key="2">
    <source>
        <dbReference type="PROSITE-ProRule" id="PRU00339"/>
    </source>
</evidence>
<feature type="domain" description="OmpR/PhoB-type" evidence="3">
    <location>
        <begin position="17"/>
        <end position="92"/>
    </location>
</feature>
<dbReference type="EMBL" id="JAOVQO010000018">
    <property type="protein sequence ID" value="MCU9849779.1"/>
    <property type="molecule type" value="Genomic_DNA"/>
</dbReference>
<dbReference type="PANTHER" id="PTHR35807">
    <property type="entry name" value="TRANSCRIPTIONAL REGULATOR REDD-RELATED"/>
    <property type="match status" value="1"/>
</dbReference>
<dbReference type="InterPro" id="IPR011990">
    <property type="entry name" value="TPR-like_helical_dom_sf"/>
</dbReference>
<name>A0ABT2X763_9RHOB</name>
<feature type="repeat" description="TPR" evidence="2">
    <location>
        <begin position="370"/>
        <end position="403"/>
    </location>
</feature>
<comment type="caution">
    <text evidence="4">The sequence shown here is derived from an EMBL/GenBank/DDBJ whole genome shotgun (WGS) entry which is preliminary data.</text>
</comment>
<reference evidence="4 5" key="1">
    <citation type="submission" date="2022-10" db="EMBL/GenBank/DDBJ databases">
        <title>Defluviimonas sp. nov., isolated from ocean surface sediments.</title>
        <authorList>
            <person name="He W."/>
            <person name="Wang L."/>
            <person name="Zhang D.-F."/>
        </authorList>
    </citation>
    <scope>NUCLEOTIDE SEQUENCE [LARGE SCALE GENOMIC DNA]</scope>
    <source>
        <strain evidence="4 5">WL0024</strain>
    </source>
</reference>
<dbReference type="SMART" id="SM00862">
    <property type="entry name" value="Trans_reg_C"/>
    <property type="match status" value="1"/>
</dbReference>
<organism evidence="4 5">
    <name type="scientific">Albidovulum salinarum</name>
    <dbReference type="NCBI Taxonomy" id="2984153"/>
    <lineage>
        <taxon>Bacteria</taxon>
        <taxon>Pseudomonadati</taxon>
        <taxon>Pseudomonadota</taxon>
        <taxon>Alphaproteobacteria</taxon>
        <taxon>Rhodobacterales</taxon>
        <taxon>Paracoccaceae</taxon>
        <taxon>Albidovulum</taxon>
    </lineage>
</organism>
<proteinExistence type="predicted"/>
<dbReference type="RefSeq" id="WP_263338956.1">
    <property type="nucleotide sequence ID" value="NZ_JAOVQO010000018.1"/>
</dbReference>
<gene>
    <name evidence="4" type="ORF">OEZ60_17415</name>
</gene>
<dbReference type="Gene3D" id="1.25.40.10">
    <property type="entry name" value="Tetratricopeptide repeat domain"/>
    <property type="match status" value="1"/>
</dbReference>
<evidence type="ECO:0000256" key="1">
    <source>
        <dbReference type="ARBA" id="ARBA00023125"/>
    </source>
</evidence>
<dbReference type="SUPFAM" id="SSF48452">
    <property type="entry name" value="TPR-like"/>
    <property type="match status" value="1"/>
</dbReference>
<dbReference type="Gene3D" id="3.40.50.10070">
    <property type="entry name" value="TolB, N-terminal domain"/>
    <property type="match status" value="1"/>
</dbReference>
<dbReference type="InterPro" id="IPR016032">
    <property type="entry name" value="Sig_transdc_resp-reg_C-effctor"/>
</dbReference>